<feature type="transmembrane region" description="Helical" evidence="5">
    <location>
        <begin position="340"/>
        <end position="363"/>
    </location>
</feature>
<evidence type="ECO:0000256" key="1">
    <source>
        <dbReference type="ARBA" id="ARBA00004141"/>
    </source>
</evidence>
<proteinExistence type="predicted"/>
<evidence type="ECO:0000313" key="8">
    <source>
        <dbReference type="Proteomes" id="UP000183940"/>
    </source>
</evidence>
<dbReference type="Pfam" id="PF04932">
    <property type="entry name" value="Wzy_C"/>
    <property type="match status" value="1"/>
</dbReference>
<sequence>MNPWGSSRGEIWTQPKCAVLALIAICNLYLLWKSGETLHIPKSWFTSKLLWEIFLLIGFISTLLSPFPIRSLFGQDQMGDGWLYWLLIAAFTLSNTLVLKRYPQLLPAQLYGFLIGGILLALSTFPQLIDWRIDYTATTGQLLRDHILVSTIFQNHQPIGFYSHRGHAAFVLAALGVMAVACRQLRWVSLPTTVTIIIPIAIALFLANTRMALVAFIFGILYLSGRKYYRRLIPLILVVILMIGVMTTTRQISGLSGIKQMTSDRMYLWELATRGIGKRPLFGWGFNGFGIAYPYIRSPKDTPNVVRLGHLSYDVVSENGSLRTLPLITYKAHNLILDTILSVGILGMLSYTALWGYGIFLVVRSPNGKLLAVAIAYWVFTLTWFECAQFTHIACWTLSLGINTSSQPIEE</sequence>
<reference evidence="7" key="1">
    <citation type="submission" date="2016-10" db="EMBL/GenBank/DDBJ databases">
        <title>CRISPR-Cas defence system in Roseofilum reptotaenium: evidence of a bacteriophage-cyanobacterium arms race in the coral black band disease.</title>
        <authorList>
            <person name="Buerger P."/>
            <person name="Wood-Charlson E.M."/>
            <person name="Weynberg K.D."/>
            <person name="Willis B."/>
            <person name="Van Oppen M.J."/>
        </authorList>
    </citation>
    <scope>NUCLEOTIDE SEQUENCE [LARGE SCALE GENOMIC DNA]</scope>
    <source>
        <strain evidence="7">AO1-A</strain>
    </source>
</reference>
<comment type="caution">
    <text evidence="7">The sequence shown here is derived from an EMBL/GenBank/DDBJ whole genome shotgun (WGS) entry which is preliminary data.</text>
</comment>
<dbReference type="PANTHER" id="PTHR37422:SF13">
    <property type="entry name" value="LIPOPOLYSACCHARIDE BIOSYNTHESIS PROTEIN PA4999-RELATED"/>
    <property type="match status" value="1"/>
</dbReference>
<dbReference type="Proteomes" id="UP000183940">
    <property type="component" value="Unassembled WGS sequence"/>
</dbReference>
<evidence type="ECO:0000256" key="4">
    <source>
        <dbReference type="ARBA" id="ARBA00023136"/>
    </source>
</evidence>
<dbReference type="GO" id="GO:0016020">
    <property type="term" value="C:membrane"/>
    <property type="evidence" value="ECO:0007669"/>
    <property type="project" value="UniProtKB-SubCell"/>
</dbReference>
<evidence type="ECO:0000313" key="7">
    <source>
        <dbReference type="EMBL" id="OJJ26959.1"/>
    </source>
</evidence>
<feature type="transmembrane region" description="Helical" evidence="5">
    <location>
        <begin position="53"/>
        <end position="69"/>
    </location>
</feature>
<evidence type="ECO:0000256" key="5">
    <source>
        <dbReference type="SAM" id="Phobius"/>
    </source>
</evidence>
<evidence type="ECO:0000256" key="3">
    <source>
        <dbReference type="ARBA" id="ARBA00022989"/>
    </source>
</evidence>
<dbReference type="InterPro" id="IPR007016">
    <property type="entry name" value="O-antigen_ligase-rel_domated"/>
</dbReference>
<feature type="transmembrane region" description="Helical" evidence="5">
    <location>
        <begin position="375"/>
        <end position="398"/>
    </location>
</feature>
<dbReference type="STRING" id="1925591.BI308_03975"/>
<keyword evidence="8" id="KW-1185">Reference proteome</keyword>
<dbReference type="InterPro" id="IPR051533">
    <property type="entry name" value="WaaL-like"/>
</dbReference>
<dbReference type="EMBL" id="MLAW01000004">
    <property type="protein sequence ID" value="OJJ26959.1"/>
    <property type="molecule type" value="Genomic_DNA"/>
</dbReference>
<accession>A0A1L9QWF0</accession>
<protein>
    <submittedName>
        <fullName evidence="7">O-antigen polymerase</fullName>
    </submittedName>
</protein>
<evidence type="ECO:0000259" key="6">
    <source>
        <dbReference type="Pfam" id="PF04932"/>
    </source>
</evidence>
<dbReference type="PANTHER" id="PTHR37422">
    <property type="entry name" value="TEICHURONIC ACID BIOSYNTHESIS PROTEIN TUAE"/>
    <property type="match status" value="1"/>
</dbReference>
<evidence type="ECO:0000256" key="2">
    <source>
        <dbReference type="ARBA" id="ARBA00022692"/>
    </source>
</evidence>
<name>A0A1L9QWF0_9CYAN</name>
<dbReference type="AlphaFoldDB" id="A0A1L9QWF0"/>
<feature type="transmembrane region" description="Helical" evidence="5">
    <location>
        <begin position="81"/>
        <end position="98"/>
    </location>
</feature>
<feature type="transmembrane region" description="Helical" evidence="5">
    <location>
        <begin position="110"/>
        <end position="129"/>
    </location>
</feature>
<feature type="transmembrane region" description="Helical" evidence="5">
    <location>
        <begin position="228"/>
        <end position="249"/>
    </location>
</feature>
<gene>
    <name evidence="7" type="ORF">BI308_03975</name>
</gene>
<feature type="transmembrane region" description="Helical" evidence="5">
    <location>
        <begin position="166"/>
        <end position="182"/>
    </location>
</feature>
<keyword evidence="4 5" id="KW-0472">Membrane</keyword>
<feature type="domain" description="O-antigen ligase-related" evidence="6">
    <location>
        <begin position="198"/>
        <end position="351"/>
    </location>
</feature>
<feature type="transmembrane region" description="Helical" evidence="5">
    <location>
        <begin position="194"/>
        <end position="222"/>
    </location>
</feature>
<comment type="subcellular location">
    <subcellularLocation>
        <location evidence="1">Membrane</location>
        <topology evidence="1">Multi-pass membrane protein</topology>
    </subcellularLocation>
</comment>
<organism evidence="7 8">
    <name type="scientific">Roseofilum reptotaenium AO1-A</name>
    <dbReference type="NCBI Taxonomy" id="1925591"/>
    <lineage>
        <taxon>Bacteria</taxon>
        <taxon>Bacillati</taxon>
        <taxon>Cyanobacteriota</taxon>
        <taxon>Cyanophyceae</taxon>
        <taxon>Desertifilales</taxon>
        <taxon>Desertifilaceae</taxon>
        <taxon>Roseofilum</taxon>
    </lineage>
</organism>
<feature type="transmembrane region" description="Helical" evidence="5">
    <location>
        <begin position="12"/>
        <end position="32"/>
    </location>
</feature>
<keyword evidence="3 5" id="KW-1133">Transmembrane helix</keyword>
<keyword evidence="2 5" id="KW-0812">Transmembrane</keyword>